<organism evidence="9 10">
    <name type="scientific">Flintibacter hominis</name>
    <dbReference type="NCBI Taxonomy" id="2763048"/>
    <lineage>
        <taxon>Bacteria</taxon>
        <taxon>Bacillati</taxon>
        <taxon>Bacillota</taxon>
        <taxon>Clostridia</taxon>
        <taxon>Eubacteriales</taxon>
        <taxon>Flintibacter</taxon>
    </lineage>
</organism>
<comment type="cofactor">
    <cofactor evidence="1 5 7">
        <name>pyridoxal 5'-phosphate</name>
        <dbReference type="ChEBI" id="CHEBI:597326"/>
    </cofactor>
</comment>
<evidence type="ECO:0000256" key="5">
    <source>
        <dbReference type="PIRSR" id="PIRSR000524-50"/>
    </source>
</evidence>
<keyword evidence="10" id="KW-1185">Reference proteome</keyword>
<dbReference type="RefSeq" id="WP_186852255.1">
    <property type="nucleotide sequence ID" value="NZ_JACOPO010000002.1"/>
</dbReference>
<dbReference type="Gene3D" id="3.90.1150.10">
    <property type="entry name" value="Aspartate Aminotransferase, domain 1"/>
    <property type="match status" value="1"/>
</dbReference>
<dbReference type="InterPro" id="IPR015421">
    <property type="entry name" value="PyrdxlP-dep_Trfase_major"/>
</dbReference>
<keyword evidence="9" id="KW-0808">Transferase</keyword>
<feature type="domain" description="Aminotransferase class V" evidence="8">
    <location>
        <begin position="33"/>
        <end position="321"/>
    </location>
</feature>
<keyword evidence="9" id="KW-0032">Aminotransferase</keyword>
<gene>
    <name evidence="9" type="ORF">H8S11_03920</name>
</gene>
<dbReference type="AlphaFoldDB" id="A0A8J6J7S3"/>
<evidence type="ECO:0000259" key="8">
    <source>
        <dbReference type="Pfam" id="PF00266"/>
    </source>
</evidence>
<evidence type="ECO:0000256" key="1">
    <source>
        <dbReference type="ARBA" id="ARBA00001933"/>
    </source>
</evidence>
<keyword evidence="3 5" id="KW-0663">Pyridoxal phosphate</keyword>
<dbReference type="PANTHER" id="PTHR21152">
    <property type="entry name" value="AMINOTRANSFERASE CLASS V"/>
    <property type="match status" value="1"/>
</dbReference>
<dbReference type="Pfam" id="PF00266">
    <property type="entry name" value="Aminotran_5"/>
    <property type="match status" value="1"/>
</dbReference>
<dbReference type="PANTHER" id="PTHR21152:SF40">
    <property type="entry name" value="ALANINE--GLYOXYLATE AMINOTRANSFERASE"/>
    <property type="match status" value="1"/>
</dbReference>
<comment type="similarity">
    <text evidence="2 6">Belongs to the class-V pyridoxal-phosphate-dependent aminotransferase family.</text>
</comment>
<evidence type="ECO:0000256" key="4">
    <source>
        <dbReference type="PIRSR" id="PIRSR000524-1"/>
    </source>
</evidence>
<name>A0A8J6J7S3_9FIRM</name>
<dbReference type="EMBL" id="JACOPO010000002">
    <property type="protein sequence ID" value="MBC5721962.1"/>
    <property type="molecule type" value="Genomic_DNA"/>
</dbReference>
<dbReference type="GO" id="GO:0004760">
    <property type="term" value="F:L-serine-pyruvate transaminase activity"/>
    <property type="evidence" value="ECO:0007669"/>
    <property type="project" value="TreeGrafter"/>
</dbReference>
<dbReference type="InterPro" id="IPR020578">
    <property type="entry name" value="Aminotrans_V_PyrdxlP_BS"/>
</dbReference>
<dbReference type="InterPro" id="IPR000192">
    <property type="entry name" value="Aminotrans_V_dom"/>
</dbReference>
<dbReference type="PROSITE" id="PS00595">
    <property type="entry name" value="AA_TRANSFER_CLASS_5"/>
    <property type="match status" value="1"/>
</dbReference>
<comment type="caution">
    <text evidence="9">The sequence shown here is derived from an EMBL/GenBank/DDBJ whole genome shotgun (WGS) entry which is preliminary data.</text>
</comment>
<evidence type="ECO:0000256" key="2">
    <source>
        <dbReference type="ARBA" id="ARBA00009236"/>
    </source>
</evidence>
<evidence type="ECO:0000256" key="6">
    <source>
        <dbReference type="RuleBase" id="RU004075"/>
    </source>
</evidence>
<dbReference type="Proteomes" id="UP000628736">
    <property type="component" value="Unassembled WGS sequence"/>
</dbReference>
<dbReference type="GO" id="GO:0019265">
    <property type="term" value="P:glycine biosynthetic process, by transamination of glyoxylate"/>
    <property type="evidence" value="ECO:0007669"/>
    <property type="project" value="TreeGrafter"/>
</dbReference>
<proteinExistence type="inferred from homology"/>
<evidence type="ECO:0000256" key="3">
    <source>
        <dbReference type="ARBA" id="ARBA00022898"/>
    </source>
</evidence>
<evidence type="ECO:0000313" key="9">
    <source>
        <dbReference type="EMBL" id="MBC5721962.1"/>
    </source>
</evidence>
<sequence>MNQAFLVRPNKLFTPGPVNIPNRVALASISACYHHRTKVFSDILTETLELMKPLFGTVRPVYPIHTTGRGAMEGVVNNILTPNDKAIAICNGSFGTMAATMMDRNGIPNVRCYESWTDTVNLEYLEKLIQDEKATAITVVHNDTSNGLVNPIWEIGKLARKYDLMLIVDFVSAAGCTPFKFDEWGVDAVVTASQKGLMSPAGMSFCVLSEKAENACATIESRDFYIDFKSIKKSIEKNGQTPGSTPVSLVLAVHEAVKMIHEEGVENVFARHHDLACRTRAALQAMGFKLFPETCNFRSDSLTVATPPEGVDIAKLTSYMQSEYHLQIGKGLGDYANQTIRIAHMGYCYIEDMIQCIAALESAMATLGWNQTVGKGLQAFLAYSDK</sequence>
<dbReference type="Gene3D" id="3.40.640.10">
    <property type="entry name" value="Type I PLP-dependent aspartate aminotransferase-like (Major domain)"/>
    <property type="match status" value="1"/>
</dbReference>
<protein>
    <submittedName>
        <fullName evidence="9">Alanine--glyoxylate aminotransferase family protein</fullName>
    </submittedName>
</protein>
<feature type="binding site" evidence="4">
    <location>
        <position position="341"/>
    </location>
    <ligand>
        <name>substrate</name>
    </ligand>
</feature>
<accession>A0A8J6J7S3</accession>
<dbReference type="InterPro" id="IPR015424">
    <property type="entry name" value="PyrdxlP-dep_Trfase"/>
</dbReference>
<dbReference type="SUPFAM" id="SSF53383">
    <property type="entry name" value="PLP-dependent transferases"/>
    <property type="match status" value="1"/>
</dbReference>
<evidence type="ECO:0000256" key="7">
    <source>
        <dbReference type="RuleBase" id="RU004504"/>
    </source>
</evidence>
<dbReference type="PIRSF" id="PIRSF000524">
    <property type="entry name" value="SPT"/>
    <property type="match status" value="1"/>
</dbReference>
<feature type="modified residue" description="N6-(pyridoxal phosphate)lysine" evidence="5">
    <location>
        <position position="195"/>
    </location>
</feature>
<dbReference type="InterPro" id="IPR024169">
    <property type="entry name" value="SP_NH2Trfase/AEP_transaminase"/>
</dbReference>
<reference evidence="9" key="1">
    <citation type="submission" date="2020-08" db="EMBL/GenBank/DDBJ databases">
        <title>Genome public.</title>
        <authorList>
            <person name="Liu C."/>
            <person name="Sun Q."/>
        </authorList>
    </citation>
    <scope>NUCLEOTIDE SEQUENCE</scope>
    <source>
        <strain evidence="9">NSJ-23</strain>
    </source>
</reference>
<dbReference type="InterPro" id="IPR015422">
    <property type="entry name" value="PyrdxlP-dep_Trfase_small"/>
</dbReference>
<evidence type="ECO:0000313" key="10">
    <source>
        <dbReference type="Proteomes" id="UP000628736"/>
    </source>
</evidence>
<dbReference type="GO" id="GO:0008453">
    <property type="term" value="F:alanine-glyoxylate transaminase activity"/>
    <property type="evidence" value="ECO:0007669"/>
    <property type="project" value="TreeGrafter"/>
</dbReference>